<dbReference type="AlphaFoldDB" id="A0AA49GKX5"/>
<reference evidence="1" key="1">
    <citation type="journal article" date="2023" name="Comput. Struct. Biotechnol. J.">
        <title>Discovery of a novel marine Bacteroidetes with a rich repertoire of carbohydrate-active enzymes.</title>
        <authorList>
            <person name="Chen B."/>
            <person name="Liu G."/>
            <person name="Chen Q."/>
            <person name="Wang H."/>
            <person name="Liu L."/>
            <person name="Tang K."/>
        </authorList>
    </citation>
    <scope>NUCLEOTIDE SEQUENCE</scope>
    <source>
        <strain evidence="1">TK19036</strain>
    </source>
</reference>
<accession>A0AA49GKX5</accession>
<protein>
    <submittedName>
        <fullName evidence="1">Uncharacterized protein</fullName>
    </submittedName>
</protein>
<sequence length="121" mass="13889">MSFFINFKKYILLIIVFSLYISSGFAKPVNISDNVVLISFNAKIKEEKVIITWKFENIAEGAHTYLERAGSDMQFETIGAYSSNIDGQFVNEQPCELLFYYRLVTKYANGNIIYHPIIIAN</sequence>
<organism evidence="1">
    <name type="scientific">Roseihalotalea indica</name>
    <dbReference type="NCBI Taxonomy" id="2867963"/>
    <lineage>
        <taxon>Bacteria</taxon>
        <taxon>Pseudomonadati</taxon>
        <taxon>Bacteroidota</taxon>
        <taxon>Cytophagia</taxon>
        <taxon>Cytophagales</taxon>
        <taxon>Catalimonadaceae</taxon>
        <taxon>Roseihalotalea</taxon>
    </lineage>
</organism>
<evidence type="ECO:0000313" key="1">
    <source>
        <dbReference type="EMBL" id="WKN34455.1"/>
    </source>
</evidence>
<reference evidence="1" key="2">
    <citation type="journal article" date="2024" name="Antonie Van Leeuwenhoek">
        <title>Roseihalotalea indica gen. nov., sp. nov., a halophilic Bacteroidetes from mesopelagic Southwest Indian Ocean with higher carbohydrate metabolic potential.</title>
        <authorList>
            <person name="Chen B."/>
            <person name="Zhang M."/>
            <person name="Lin D."/>
            <person name="Ye J."/>
            <person name="Tang K."/>
        </authorList>
    </citation>
    <scope>NUCLEOTIDE SEQUENCE</scope>
    <source>
        <strain evidence="1">TK19036</strain>
    </source>
</reference>
<proteinExistence type="predicted"/>
<name>A0AA49GKX5_9BACT</name>
<gene>
    <name evidence="1" type="ORF">K4G66_18930</name>
</gene>
<dbReference type="EMBL" id="CP120682">
    <property type="protein sequence ID" value="WKN34455.1"/>
    <property type="molecule type" value="Genomic_DNA"/>
</dbReference>